<name>A0A839UFF5_9HYPH</name>
<protein>
    <submittedName>
        <fullName evidence="1">Uncharacterized protein</fullName>
    </submittedName>
</protein>
<proteinExistence type="predicted"/>
<keyword evidence="2" id="KW-1185">Reference proteome</keyword>
<evidence type="ECO:0000313" key="1">
    <source>
        <dbReference type="EMBL" id="MBB3147219.1"/>
    </source>
</evidence>
<sequence length="88" mass="9477">MPKALVRLDPACGPVANEAFGRIGIETEMIFLWHAGLVSANASETEPVKILAVSVIDNDETQLTNLTKNASCLQLLPSNRAAKMARSR</sequence>
<dbReference type="EMBL" id="JACHXN010000011">
    <property type="protein sequence ID" value="MBB3147219.1"/>
    <property type="molecule type" value="Genomic_DNA"/>
</dbReference>
<reference evidence="1 2" key="1">
    <citation type="submission" date="2020-08" db="EMBL/GenBank/DDBJ databases">
        <title>Genomic Encyclopedia of Type Strains, Phase III (KMG-III): the genomes of soil and plant-associated and newly described type strains.</title>
        <authorList>
            <person name="Whitman W."/>
        </authorList>
    </citation>
    <scope>NUCLEOTIDE SEQUENCE [LARGE SCALE GENOMIC DNA]</scope>
    <source>
        <strain evidence="1 2">CECT 7015</strain>
    </source>
</reference>
<accession>A0A839UFF5</accession>
<dbReference type="Proteomes" id="UP000554520">
    <property type="component" value="Unassembled WGS sequence"/>
</dbReference>
<dbReference type="AlphaFoldDB" id="A0A839UFF5"/>
<organism evidence="1 2">
    <name type="scientific">Phyllobacterium trifolii</name>
    <dbReference type="NCBI Taxonomy" id="300193"/>
    <lineage>
        <taxon>Bacteria</taxon>
        <taxon>Pseudomonadati</taxon>
        <taxon>Pseudomonadota</taxon>
        <taxon>Alphaproteobacteria</taxon>
        <taxon>Hyphomicrobiales</taxon>
        <taxon>Phyllobacteriaceae</taxon>
        <taxon>Phyllobacterium</taxon>
    </lineage>
</organism>
<comment type="caution">
    <text evidence="1">The sequence shown here is derived from an EMBL/GenBank/DDBJ whole genome shotgun (WGS) entry which is preliminary data.</text>
</comment>
<gene>
    <name evidence="1" type="ORF">FHS21_003635</name>
</gene>
<evidence type="ECO:0000313" key="2">
    <source>
        <dbReference type="Proteomes" id="UP000554520"/>
    </source>
</evidence>